<proteinExistence type="predicted"/>
<gene>
    <name evidence="2" type="ORF">AMTR_s00041p00207800</name>
</gene>
<reference evidence="3" key="1">
    <citation type="journal article" date="2013" name="Science">
        <title>The Amborella genome and the evolution of flowering plants.</title>
        <authorList>
            <consortium name="Amborella Genome Project"/>
        </authorList>
    </citation>
    <scope>NUCLEOTIDE SEQUENCE [LARGE SCALE GENOMIC DNA]</scope>
</reference>
<evidence type="ECO:0000256" key="1">
    <source>
        <dbReference type="SAM" id="MobiDB-lite"/>
    </source>
</evidence>
<dbReference type="Gramene" id="ERN13467">
    <property type="protein sequence ID" value="ERN13467"/>
    <property type="gene ID" value="AMTR_s00041p00207800"/>
</dbReference>
<dbReference type="HOGENOM" id="CLU_2577053_0_0_1"/>
<evidence type="ECO:0000313" key="2">
    <source>
        <dbReference type="EMBL" id="ERN13467.1"/>
    </source>
</evidence>
<dbReference type="EMBL" id="KI392588">
    <property type="protein sequence ID" value="ERN13467.1"/>
    <property type="molecule type" value="Genomic_DNA"/>
</dbReference>
<dbReference type="Proteomes" id="UP000017836">
    <property type="component" value="Unassembled WGS sequence"/>
</dbReference>
<name>W1PTV1_AMBTC</name>
<accession>W1PTV1</accession>
<keyword evidence="3" id="KW-1185">Reference proteome</keyword>
<organism evidence="2 3">
    <name type="scientific">Amborella trichopoda</name>
    <dbReference type="NCBI Taxonomy" id="13333"/>
    <lineage>
        <taxon>Eukaryota</taxon>
        <taxon>Viridiplantae</taxon>
        <taxon>Streptophyta</taxon>
        <taxon>Embryophyta</taxon>
        <taxon>Tracheophyta</taxon>
        <taxon>Spermatophyta</taxon>
        <taxon>Magnoliopsida</taxon>
        <taxon>Amborellales</taxon>
        <taxon>Amborellaceae</taxon>
        <taxon>Amborella</taxon>
    </lineage>
</organism>
<sequence length="81" mass="8385">MNRKIISSKSYGSRVGSKLGGGYEIILGYVPSGPNPVGNHLGEGSPPSLLVPEGRILGDVPNSPYPTDGGGRPPSLPLHHK</sequence>
<protein>
    <submittedName>
        <fullName evidence="2">Uncharacterized protein</fullName>
    </submittedName>
</protein>
<feature type="region of interest" description="Disordered" evidence="1">
    <location>
        <begin position="54"/>
        <end position="81"/>
    </location>
</feature>
<dbReference type="AlphaFoldDB" id="W1PTV1"/>
<evidence type="ECO:0000313" key="3">
    <source>
        <dbReference type="Proteomes" id="UP000017836"/>
    </source>
</evidence>